<feature type="transmembrane region" description="Helical" evidence="1">
    <location>
        <begin position="90"/>
        <end position="107"/>
    </location>
</feature>
<dbReference type="Proteomes" id="UP001602013">
    <property type="component" value="Unassembled WGS sequence"/>
</dbReference>
<comment type="caution">
    <text evidence="2">The sequence shown here is derived from an EMBL/GenBank/DDBJ whole genome shotgun (WGS) entry which is preliminary data.</text>
</comment>
<proteinExistence type="predicted"/>
<keyword evidence="1" id="KW-0472">Membrane</keyword>
<accession>A0ABW6SX93</accession>
<feature type="transmembrane region" description="Helical" evidence="1">
    <location>
        <begin position="50"/>
        <end position="69"/>
    </location>
</feature>
<gene>
    <name evidence="2" type="ORF">ACFYXI_28035</name>
</gene>
<evidence type="ECO:0000313" key="2">
    <source>
        <dbReference type="EMBL" id="MFF3669447.1"/>
    </source>
</evidence>
<reference evidence="2 3" key="1">
    <citation type="submission" date="2024-10" db="EMBL/GenBank/DDBJ databases">
        <title>The Natural Products Discovery Center: Release of the First 8490 Sequenced Strains for Exploring Actinobacteria Biosynthetic Diversity.</title>
        <authorList>
            <person name="Kalkreuter E."/>
            <person name="Kautsar S.A."/>
            <person name="Yang D."/>
            <person name="Bader C.D."/>
            <person name="Teijaro C.N."/>
            <person name="Fluegel L."/>
            <person name="Davis C.M."/>
            <person name="Simpson J.R."/>
            <person name="Lauterbach L."/>
            <person name="Steele A.D."/>
            <person name="Gui C."/>
            <person name="Meng S."/>
            <person name="Li G."/>
            <person name="Viehrig K."/>
            <person name="Ye F."/>
            <person name="Su P."/>
            <person name="Kiefer A.F."/>
            <person name="Nichols A."/>
            <person name="Cepeda A.J."/>
            <person name="Yan W."/>
            <person name="Fan B."/>
            <person name="Jiang Y."/>
            <person name="Adhikari A."/>
            <person name="Zheng C.-J."/>
            <person name="Schuster L."/>
            <person name="Cowan T.M."/>
            <person name="Smanski M.J."/>
            <person name="Chevrette M.G."/>
            <person name="De Carvalho L.P.S."/>
            <person name="Shen B."/>
        </authorList>
    </citation>
    <scope>NUCLEOTIDE SEQUENCE [LARGE SCALE GENOMIC DNA]</scope>
    <source>
        <strain evidence="2 3">NPDC002173</strain>
    </source>
</reference>
<sequence>MKVSLAMLFRERPASRILAAEALCALPIATLTLPASTPNHDTVPDWVQLLGLMMLFVLYGTALSTWRLVMVGGLRPAPTTRQQVRDDRRLRMLVLSYPPLVALLLPIPPTWTLLWFGLTLATAVGGAVSLVRMAVLLNGRSIRATAADRADTPTWTETEAP</sequence>
<dbReference type="RefSeq" id="WP_387415539.1">
    <property type="nucleotide sequence ID" value="NZ_JBIASD010000021.1"/>
</dbReference>
<keyword evidence="1" id="KW-1133">Transmembrane helix</keyword>
<keyword evidence="1" id="KW-0812">Transmembrane</keyword>
<name>A0ABW6SX93_9ACTN</name>
<evidence type="ECO:0000313" key="3">
    <source>
        <dbReference type="Proteomes" id="UP001602013"/>
    </source>
</evidence>
<evidence type="ECO:0008006" key="4">
    <source>
        <dbReference type="Google" id="ProtNLM"/>
    </source>
</evidence>
<dbReference type="EMBL" id="JBIASD010000021">
    <property type="protein sequence ID" value="MFF3669447.1"/>
    <property type="molecule type" value="Genomic_DNA"/>
</dbReference>
<keyword evidence="3" id="KW-1185">Reference proteome</keyword>
<organism evidence="2 3">
    <name type="scientific">Microtetraspora malaysiensis</name>
    <dbReference type="NCBI Taxonomy" id="161358"/>
    <lineage>
        <taxon>Bacteria</taxon>
        <taxon>Bacillati</taxon>
        <taxon>Actinomycetota</taxon>
        <taxon>Actinomycetes</taxon>
        <taxon>Streptosporangiales</taxon>
        <taxon>Streptosporangiaceae</taxon>
        <taxon>Microtetraspora</taxon>
    </lineage>
</organism>
<protein>
    <recommendedName>
        <fullName evidence="4">RDD family protein</fullName>
    </recommendedName>
</protein>
<feature type="transmembrane region" description="Helical" evidence="1">
    <location>
        <begin position="113"/>
        <end position="135"/>
    </location>
</feature>
<evidence type="ECO:0000256" key="1">
    <source>
        <dbReference type="SAM" id="Phobius"/>
    </source>
</evidence>